<comment type="similarity">
    <text evidence="5">Belongs to the YciB family.</text>
</comment>
<feature type="transmembrane region" description="Helical" evidence="5">
    <location>
        <begin position="52"/>
        <end position="70"/>
    </location>
</feature>
<proteinExistence type="inferred from homology"/>
<dbReference type="Proteomes" id="UP000733611">
    <property type="component" value="Unassembled WGS sequence"/>
</dbReference>
<keyword evidence="1 5" id="KW-1003">Cell membrane</keyword>
<dbReference type="PANTHER" id="PTHR36917:SF1">
    <property type="entry name" value="INNER MEMBRANE-SPANNING PROTEIN YCIB"/>
    <property type="match status" value="1"/>
</dbReference>
<dbReference type="Pfam" id="PF04279">
    <property type="entry name" value="IspA"/>
    <property type="match status" value="1"/>
</dbReference>
<protein>
    <recommendedName>
        <fullName evidence="5">Inner membrane-spanning protein YciB</fullName>
    </recommendedName>
</protein>
<comment type="subcellular location">
    <subcellularLocation>
        <location evidence="5">Cell inner membrane</location>
        <topology evidence="5">Multi-pass membrane protein</topology>
    </subcellularLocation>
</comment>
<comment type="function">
    <text evidence="5">Plays a role in cell envelope biogenesis, maintenance of cell envelope integrity and membrane homeostasis.</text>
</comment>
<organism evidence="7 8">
    <name type="scientific">Candidatus Anaerobiospirillum pullicola</name>
    <dbReference type="NCBI Taxonomy" id="2838451"/>
    <lineage>
        <taxon>Bacteria</taxon>
        <taxon>Pseudomonadati</taxon>
        <taxon>Pseudomonadota</taxon>
        <taxon>Gammaproteobacteria</taxon>
        <taxon>Aeromonadales</taxon>
        <taxon>Succinivibrionaceae</taxon>
        <taxon>Anaerobiospirillum</taxon>
    </lineage>
</organism>
<evidence type="ECO:0000313" key="8">
    <source>
        <dbReference type="Proteomes" id="UP000733611"/>
    </source>
</evidence>
<evidence type="ECO:0000256" key="2">
    <source>
        <dbReference type="ARBA" id="ARBA00022692"/>
    </source>
</evidence>
<gene>
    <name evidence="5" type="primary">yciB</name>
    <name evidence="7" type="ORF">H9847_08235</name>
</gene>
<keyword evidence="2 5" id="KW-0812">Transmembrane</keyword>
<dbReference type="EMBL" id="JAHLFE010000168">
    <property type="protein sequence ID" value="MBU3844832.1"/>
    <property type="molecule type" value="Genomic_DNA"/>
</dbReference>
<feature type="compositionally biased region" description="Polar residues" evidence="6">
    <location>
        <begin position="216"/>
        <end position="238"/>
    </location>
</feature>
<feature type="transmembrane region" description="Helical" evidence="5">
    <location>
        <begin position="163"/>
        <end position="182"/>
    </location>
</feature>
<sequence>MLAKILDFAPALAFFISYRLSSDLVLATGVIIACCVLSFVLQYILWHKISRMQVFLTAAVLLFGIPTILLNDPQIIKWKVTVVNLILAVAIFVCQFLLHRNPFAYLFEKELPLPRHIWDKLGYSFMVYFVFAAGLNVIIAFYLPQLFGIDDKSAESLWVDYKTFGNAILNFVFALGCIFILMRRYPDMLDAFKEKAEPAAATATTSATAPEPSESVNATALSADNASPASSNKADAAK</sequence>
<dbReference type="InterPro" id="IPR006008">
    <property type="entry name" value="YciB"/>
</dbReference>
<evidence type="ECO:0000313" key="7">
    <source>
        <dbReference type="EMBL" id="MBU3844832.1"/>
    </source>
</evidence>
<name>A0A948THC6_9GAMM</name>
<comment type="caution">
    <text evidence="7">The sequence shown here is derived from an EMBL/GenBank/DDBJ whole genome shotgun (WGS) entry which is preliminary data.</text>
</comment>
<evidence type="ECO:0000256" key="3">
    <source>
        <dbReference type="ARBA" id="ARBA00022989"/>
    </source>
</evidence>
<dbReference type="PROSITE" id="PS51257">
    <property type="entry name" value="PROKAR_LIPOPROTEIN"/>
    <property type="match status" value="1"/>
</dbReference>
<feature type="transmembrane region" description="Helical" evidence="5">
    <location>
        <begin position="82"/>
        <end position="100"/>
    </location>
</feature>
<evidence type="ECO:0000256" key="4">
    <source>
        <dbReference type="ARBA" id="ARBA00023136"/>
    </source>
</evidence>
<feature type="compositionally biased region" description="Low complexity" evidence="6">
    <location>
        <begin position="202"/>
        <end position="215"/>
    </location>
</feature>
<keyword evidence="5" id="KW-0997">Cell inner membrane</keyword>
<reference evidence="7" key="2">
    <citation type="submission" date="2021-04" db="EMBL/GenBank/DDBJ databases">
        <authorList>
            <person name="Gilroy R."/>
        </authorList>
    </citation>
    <scope>NUCLEOTIDE SEQUENCE</scope>
    <source>
        <strain evidence="7">378</strain>
    </source>
</reference>
<feature type="transmembrane region" description="Helical" evidence="5">
    <location>
        <begin position="121"/>
        <end position="143"/>
    </location>
</feature>
<evidence type="ECO:0000256" key="5">
    <source>
        <dbReference type="HAMAP-Rule" id="MF_00189"/>
    </source>
</evidence>
<feature type="region of interest" description="Disordered" evidence="6">
    <location>
        <begin position="202"/>
        <end position="238"/>
    </location>
</feature>
<dbReference type="GO" id="GO:0005886">
    <property type="term" value="C:plasma membrane"/>
    <property type="evidence" value="ECO:0007669"/>
    <property type="project" value="UniProtKB-SubCell"/>
</dbReference>
<accession>A0A948THC6</accession>
<keyword evidence="3 5" id="KW-1133">Transmembrane helix</keyword>
<keyword evidence="4 5" id="KW-0472">Membrane</keyword>
<reference evidence="7" key="1">
    <citation type="journal article" date="2021" name="PeerJ">
        <title>Extensive microbial diversity within the chicken gut microbiome revealed by metagenomics and culture.</title>
        <authorList>
            <person name="Gilroy R."/>
            <person name="Ravi A."/>
            <person name="Getino M."/>
            <person name="Pursley I."/>
            <person name="Horton D.L."/>
            <person name="Alikhan N.F."/>
            <person name="Baker D."/>
            <person name="Gharbi K."/>
            <person name="Hall N."/>
            <person name="Watson M."/>
            <person name="Adriaenssens E.M."/>
            <person name="Foster-Nyarko E."/>
            <person name="Jarju S."/>
            <person name="Secka A."/>
            <person name="Antonio M."/>
            <person name="Oren A."/>
            <person name="Chaudhuri R.R."/>
            <person name="La Ragione R."/>
            <person name="Hildebrand F."/>
            <person name="Pallen M.J."/>
        </authorList>
    </citation>
    <scope>NUCLEOTIDE SEQUENCE</scope>
    <source>
        <strain evidence="7">378</strain>
    </source>
</reference>
<dbReference type="HAMAP" id="MF_00189">
    <property type="entry name" value="YciB"/>
    <property type="match status" value="1"/>
</dbReference>
<dbReference type="PANTHER" id="PTHR36917">
    <property type="entry name" value="INTRACELLULAR SEPTATION PROTEIN A-RELATED"/>
    <property type="match status" value="1"/>
</dbReference>
<evidence type="ECO:0000256" key="6">
    <source>
        <dbReference type="SAM" id="MobiDB-lite"/>
    </source>
</evidence>
<feature type="transmembrane region" description="Helical" evidence="5">
    <location>
        <begin position="24"/>
        <end position="45"/>
    </location>
</feature>
<dbReference type="AlphaFoldDB" id="A0A948THC6"/>
<evidence type="ECO:0000256" key="1">
    <source>
        <dbReference type="ARBA" id="ARBA00022475"/>
    </source>
</evidence>